<protein>
    <submittedName>
        <fullName evidence="1">Uncharacterized protein</fullName>
    </submittedName>
</protein>
<dbReference type="EMBL" id="MN740765">
    <property type="protein sequence ID" value="QHS82312.1"/>
    <property type="molecule type" value="Genomic_DNA"/>
</dbReference>
<sequence length="522" mass="60415">MEKKTAFITITDEAIISYYRENTNIDIVTMNHIFIDILKNLSSNLSTTINSTINSKILSIVSDIDKNISLMKSDILLKFYESKKEYVDDLKIILNSNSLTNNEKVNSFIEKNIEKCNELLLSKMTTMLNEIIPKNQESNYLQIESCIKTFLSSITQDTSKLLEITSKIDTTNNNDTFIKNFIDNIDTHLTQMFVTIQQPIFNSIQSSEERTNTNIQQIKENSILQQNVQEALRNEMHVFLNRYKNNSQFKGDVAETELQHMILSIMPSDEIIRVTSDTATCDIKVNRKDTSKPNILFESKNYKNSANTQEVKKFERDLQIQKMHGIFISQESPITFKDNFQIDIINGIIHVYIPNCNYEIEKIKIALDIVDNLSLRLNDISKEQNDDYSINKEVIDEITEEYRIFGIQKIQMLETIKLVNKQLVDKLEEIQLPKIKKFLMNYGTIENDNDFKCSYCNTWSGKNKASLAAHIRNCKFRPKNIDTELANILVTEVVSNETINKIDLIIEDIEPVKKSKSRVSKK</sequence>
<proteinExistence type="predicted"/>
<name>A0A6C0ARE2_9ZZZZ</name>
<accession>A0A6C0ARE2</accession>
<organism evidence="1">
    <name type="scientific">viral metagenome</name>
    <dbReference type="NCBI Taxonomy" id="1070528"/>
    <lineage>
        <taxon>unclassified sequences</taxon>
        <taxon>metagenomes</taxon>
        <taxon>organismal metagenomes</taxon>
    </lineage>
</organism>
<reference evidence="1" key="1">
    <citation type="journal article" date="2020" name="Nature">
        <title>Giant virus diversity and host interactions through global metagenomics.</title>
        <authorList>
            <person name="Schulz F."/>
            <person name="Roux S."/>
            <person name="Paez-Espino D."/>
            <person name="Jungbluth S."/>
            <person name="Walsh D.A."/>
            <person name="Denef V.J."/>
            <person name="McMahon K.D."/>
            <person name="Konstantinidis K.T."/>
            <person name="Eloe-Fadrosh E.A."/>
            <person name="Kyrpides N.C."/>
            <person name="Woyke T."/>
        </authorList>
    </citation>
    <scope>NUCLEOTIDE SEQUENCE</scope>
    <source>
        <strain evidence="1">GVMAG-S-1101165-79</strain>
    </source>
</reference>
<dbReference type="AlphaFoldDB" id="A0A6C0ARE2"/>
<evidence type="ECO:0000313" key="1">
    <source>
        <dbReference type="EMBL" id="QHS82312.1"/>
    </source>
</evidence>